<evidence type="ECO:0000313" key="3">
    <source>
        <dbReference type="Proteomes" id="UP000681317"/>
    </source>
</evidence>
<organism evidence="2 3">
    <name type="scientific">Noviluteimonas caseinilytica</name>
    <dbReference type="NCBI Taxonomy" id="2675101"/>
    <lineage>
        <taxon>Bacteria</taxon>
        <taxon>Pseudomonadati</taxon>
        <taxon>Pseudomonadota</taxon>
        <taxon>Gammaproteobacteria</taxon>
        <taxon>Lysobacterales</taxon>
        <taxon>Lysobacteraceae</taxon>
        <taxon>Noviluteimonas</taxon>
    </lineage>
</organism>
<dbReference type="EMBL" id="AP024545">
    <property type="protein sequence ID" value="BCT93577.1"/>
    <property type="molecule type" value="Genomic_DNA"/>
</dbReference>
<evidence type="ECO:0000256" key="1">
    <source>
        <dbReference type="SAM" id="Phobius"/>
    </source>
</evidence>
<keyword evidence="1" id="KW-0472">Membrane</keyword>
<name>A0ABN6FV40_9GAMM</name>
<accession>A0ABN6FV40</accession>
<keyword evidence="1" id="KW-0812">Transmembrane</keyword>
<keyword evidence="3" id="KW-1185">Reference proteome</keyword>
<protein>
    <submittedName>
        <fullName evidence="2">Uncharacterized protein</fullName>
    </submittedName>
</protein>
<gene>
    <name evidence="2" type="ORF">LYSCAS_26010</name>
</gene>
<feature type="transmembrane region" description="Helical" evidence="1">
    <location>
        <begin position="39"/>
        <end position="60"/>
    </location>
</feature>
<evidence type="ECO:0000313" key="2">
    <source>
        <dbReference type="EMBL" id="BCT93577.1"/>
    </source>
</evidence>
<reference evidence="2 3" key="1">
    <citation type="submission" date="2021-03" db="EMBL/GenBank/DDBJ databases">
        <title>Complete Genome Sequences of Two Lysobacter Strains Isolated from Sea Water (Lysobacter caseinilyticus) and Soil (Lysobacter helvus) in South Korea.</title>
        <authorList>
            <person name="Watanabe Y."/>
            <person name="Arakawa K."/>
        </authorList>
    </citation>
    <scope>NUCLEOTIDE SEQUENCE [LARGE SCALE GENOMIC DNA]</scope>
    <source>
        <strain evidence="2 3">KVB24</strain>
    </source>
</reference>
<dbReference type="Proteomes" id="UP000681317">
    <property type="component" value="Chromosome"/>
</dbReference>
<keyword evidence="1" id="KW-1133">Transmembrane helix</keyword>
<feature type="transmembrane region" description="Helical" evidence="1">
    <location>
        <begin position="7"/>
        <end position="27"/>
    </location>
</feature>
<sequence length="64" mass="7234">MRKEWGWVLFGVFVFYCAALFACMVRNPRYTGLPTWSAANFLDAQPFSIGAAVFALVVALRKEK</sequence>
<proteinExistence type="predicted"/>
<dbReference type="RefSeq" id="WP_213434485.1">
    <property type="nucleotide sequence ID" value="NZ_AP024545.1"/>
</dbReference>
<dbReference type="PROSITE" id="PS51257">
    <property type="entry name" value="PROKAR_LIPOPROTEIN"/>
    <property type="match status" value="1"/>
</dbReference>